<comment type="caution">
    <text evidence="2">The sequence shown here is derived from an EMBL/GenBank/DDBJ whole genome shotgun (WGS) entry which is preliminary data.</text>
</comment>
<gene>
    <name evidence="2" type="ORF">CHCC16736_0465</name>
</gene>
<dbReference type="Proteomes" id="UP000435910">
    <property type="component" value="Unassembled WGS sequence"/>
</dbReference>
<evidence type="ECO:0000313" key="3">
    <source>
        <dbReference type="Proteomes" id="UP000435910"/>
    </source>
</evidence>
<accession>A0A8B5Y704</accession>
<dbReference type="Pfam" id="PF09643">
    <property type="entry name" value="YopX"/>
    <property type="match status" value="1"/>
</dbReference>
<evidence type="ECO:0000259" key="1">
    <source>
        <dbReference type="Pfam" id="PF09643"/>
    </source>
</evidence>
<dbReference type="AlphaFoldDB" id="A0A8B5Y704"/>
<evidence type="ECO:0000313" key="2">
    <source>
        <dbReference type="EMBL" id="TWL22002.1"/>
    </source>
</evidence>
<organism evidence="2 3">
    <name type="scientific">Bacillus licheniformis</name>
    <dbReference type="NCBI Taxonomy" id="1402"/>
    <lineage>
        <taxon>Bacteria</taxon>
        <taxon>Bacillati</taxon>
        <taxon>Bacillota</taxon>
        <taxon>Bacilli</taxon>
        <taxon>Bacillales</taxon>
        <taxon>Bacillaceae</taxon>
        <taxon>Bacillus</taxon>
    </lineage>
</organism>
<dbReference type="InterPro" id="IPR019096">
    <property type="entry name" value="YopX_protein"/>
</dbReference>
<dbReference type="EMBL" id="NILC01000030">
    <property type="protein sequence ID" value="TWL22002.1"/>
    <property type="molecule type" value="Genomic_DNA"/>
</dbReference>
<reference evidence="2 3" key="1">
    <citation type="submission" date="2019-06" db="EMBL/GenBank/DDBJ databases">
        <title>Genome sequence analysis of &gt;100 Bacillus licheniformis strains suggests intrinsic resistance to this species.</title>
        <authorList>
            <person name="Wels M."/>
            <person name="Siezen R.J."/>
            <person name="Johansen E."/>
            <person name="Stuer-Lauridsen B."/>
            <person name="Bjerre K."/>
            <person name="Nielsen B.K.K."/>
        </authorList>
    </citation>
    <scope>NUCLEOTIDE SEQUENCE [LARGE SCALE GENOMIC DNA]</scope>
    <source>
        <strain evidence="2 3">BAC-16736</strain>
    </source>
</reference>
<protein>
    <recommendedName>
        <fullName evidence="1">YopX protein domain-containing protein</fullName>
    </recommendedName>
</protein>
<dbReference type="SUPFAM" id="SSF159006">
    <property type="entry name" value="YopX-like"/>
    <property type="match status" value="1"/>
</dbReference>
<feature type="domain" description="YopX protein" evidence="1">
    <location>
        <begin position="5"/>
        <end position="148"/>
    </location>
</feature>
<dbReference type="RefSeq" id="WP_094023869.1">
    <property type="nucleotide sequence ID" value="NZ_CP022477.1"/>
</dbReference>
<dbReference type="InterPro" id="IPR023385">
    <property type="entry name" value="YopX-like_C"/>
</dbReference>
<sequence length="151" mass="17350">MRERKYRAFVKQCNKMIYSENSYPKGNSDYRFVASEDHKKGLGVEYFTSRTEYVNQYGGVVLLPDWRVFTDEEAPVTEYTGLKDKNGREIWEGDIRKDSLGRIFKVVFYDDLAAFYGEHPGGLIQSLADCGPDSEYLGTVYENPDLLEAAE</sequence>
<proteinExistence type="predicted"/>
<dbReference type="Gene3D" id="2.30.30.290">
    <property type="entry name" value="YopX-like domains"/>
    <property type="match status" value="1"/>
</dbReference>
<name>A0A8B5Y704_BACLI</name>